<evidence type="ECO:0000313" key="3">
    <source>
        <dbReference type="Proteomes" id="UP000241769"/>
    </source>
</evidence>
<evidence type="ECO:0000256" key="1">
    <source>
        <dbReference type="SAM" id="MobiDB-lite"/>
    </source>
</evidence>
<feature type="compositionally biased region" description="Polar residues" evidence="1">
    <location>
        <begin position="19"/>
        <end position="28"/>
    </location>
</feature>
<protein>
    <submittedName>
        <fullName evidence="2">Uncharacterized protein</fullName>
    </submittedName>
</protein>
<sequence>MTAAPLKSTPTSGREEQSQAHAPSNEATTIKREVGPHLNNRHFISAPSHLEVPLHERNKKVPLPCPAQTSAEIQRATISENGVSDTQNRASS</sequence>
<organism evidence="2 3">
    <name type="scientific">Planoprotostelium fungivorum</name>
    <dbReference type="NCBI Taxonomy" id="1890364"/>
    <lineage>
        <taxon>Eukaryota</taxon>
        <taxon>Amoebozoa</taxon>
        <taxon>Evosea</taxon>
        <taxon>Variosea</taxon>
        <taxon>Cavosteliida</taxon>
        <taxon>Cavosteliaceae</taxon>
        <taxon>Planoprotostelium</taxon>
    </lineage>
</organism>
<name>A0A2P6MTW7_9EUKA</name>
<evidence type="ECO:0000313" key="2">
    <source>
        <dbReference type="EMBL" id="PRP75152.1"/>
    </source>
</evidence>
<proteinExistence type="predicted"/>
<reference evidence="2 3" key="1">
    <citation type="journal article" date="2018" name="Genome Biol. Evol.">
        <title>Multiple Roots of Fruiting Body Formation in Amoebozoa.</title>
        <authorList>
            <person name="Hillmann F."/>
            <person name="Forbes G."/>
            <person name="Novohradska S."/>
            <person name="Ferling I."/>
            <person name="Riege K."/>
            <person name="Groth M."/>
            <person name="Westermann M."/>
            <person name="Marz M."/>
            <person name="Spaller T."/>
            <person name="Winckler T."/>
            <person name="Schaap P."/>
            <person name="Glockner G."/>
        </authorList>
    </citation>
    <scope>NUCLEOTIDE SEQUENCE [LARGE SCALE GENOMIC DNA]</scope>
    <source>
        <strain evidence="2 3">Jena</strain>
    </source>
</reference>
<feature type="region of interest" description="Disordered" evidence="1">
    <location>
        <begin position="55"/>
        <end position="92"/>
    </location>
</feature>
<gene>
    <name evidence="2" type="ORF">PROFUN_15166</name>
</gene>
<feature type="region of interest" description="Disordered" evidence="1">
    <location>
        <begin position="1"/>
        <end position="38"/>
    </location>
</feature>
<dbReference type="InParanoid" id="A0A2P6MTW7"/>
<accession>A0A2P6MTW7</accession>
<keyword evidence="3" id="KW-1185">Reference proteome</keyword>
<feature type="compositionally biased region" description="Polar residues" evidence="1">
    <location>
        <begin position="67"/>
        <end position="92"/>
    </location>
</feature>
<dbReference type="AlphaFoldDB" id="A0A2P6MTW7"/>
<dbReference type="EMBL" id="MDYQ01000417">
    <property type="protein sequence ID" value="PRP75152.1"/>
    <property type="molecule type" value="Genomic_DNA"/>
</dbReference>
<dbReference type="Proteomes" id="UP000241769">
    <property type="component" value="Unassembled WGS sequence"/>
</dbReference>
<comment type="caution">
    <text evidence="2">The sequence shown here is derived from an EMBL/GenBank/DDBJ whole genome shotgun (WGS) entry which is preliminary data.</text>
</comment>